<name>A0ABP7D1I4_9ACTN</name>
<accession>A0ABP7D1I4</accession>
<feature type="transmembrane region" description="Helical" evidence="5">
    <location>
        <begin position="94"/>
        <end position="115"/>
    </location>
</feature>
<dbReference type="PANTHER" id="PTHR23508">
    <property type="entry name" value="CARBOXYLIC ACID TRANSPORTER PROTEIN HOMOLOG"/>
    <property type="match status" value="1"/>
</dbReference>
<feature type="transmembrane region" description="Helical" evidence="5">
    <location>
        <begin position="276"/>
        <end position="297"/>
    </location>
</feature>
<feature type="transmembrane region" description="Helical" evidence="5">
    <location>
        <begin position="336"/>
        <end position="355"/>
    </location>
</feature>
<feature type="transmembrane region" description="Helical" evidence="5">
    <location>
        <begin position="155"/>
        <end position="178"/>
    </location>
</feature>
<dbReference type="InterPro" id="IPR020846">
    <property type="entry name" value="MFS_dom"/>
</dbReference>
<keyword evidence="4 5" id="KW-0472">Membrane</keyword>
<feature type="transmembrane region" description="Helical" evidence="5">
    <location>
        <begin position="199"/>
        <end position="223"/>
    </location>
</feature>
<comment type="caution">
    <text evidence="7">The sequence shown here is derived from an EMBL/GenBank/DDBJ whole genome shotgun (WGS) entry which is preliminary data.</text>
</comment>
<evidence type="ECO:0000256" key="4">
    <source>
        <dbReference type="ARBA" id="ARBA00023136"/>
    </source>
</evidence>
<dbReference type="Proteomes" id="UP001500051">
    <property type="component" value="Unassembled WGS sequence"/>
</dbReference>
<feature type="domain" description="Major facilitator superfamily (MFS) profile" evidence="6">
    <location>
        <begin position="1"/>
        <end position="390"/>
    </location>
</feature>
<dbReference type="Gene3D" id="1.20.1250.20">
    <property type="entry name" value="MFS general substrate transporter like domains"/>
    <property type="match status" value="1"/>
</dbReference>
<gene>
    <name evidence="7" type="ORF">GCM10022204_12600</name>
</gene>
<keyword evidence="3 5" id="KW-1133">Transmembrane helix</keyword>
<sequence length="403" mass="41320">MADGHSGRAGLLPRRGHGDLGLIALPIWTTHFALSLWQVGLLSAGLAGAIAVGALVGGWLGDRLGRARMLTADLVVFALGTVVILTAAGSTTLITGVVVVGLAAGADMPTALAVISDRAPSWARGRLIGLTQVLWITAILATFALGFGVSGLGFLGTQVLVAHLVVLAGATLVLRLVLTARSRSTDQDPPSARLTVTPRILLGGGMALPLATTGLFLLFWNVAASTLGAYGTYLLVTVTGLTQSQATGLVLVTFPPALAMSVLFVRLADTVWRDRLFVVALTLQISAFAAGALTGAAMVGGMVALTVLYSLSNVFAGEAAYKVWSQLLFPAAARATALGVTYGVARGAAAAFAVVTPTLVARDAAGLLWFLTACVTASGICGLVITRHPRLRPMLRPSHGAPF</sequence>
<dbReference type="InterPro" id="IPR011701">
    <property type="entry name" value="MFS"/>
</dbReference>
<keyword evidence="8" id="KW-1185">Reference proteome</keyword>
<dbReference type="RefSeq" id="WP_344811453.1">
    <property type="nucleotide sequence ID" value="NZ_BAAAYX010000003.1"/>
</dbReference>
<feature type="transmembrane region" description="Helical" evidence="5">
    <location>
        <begin position="367"/>
        <end position="386"/>
    </location>
</feature>
<protein>
    <submittedName>
        <fullName evidence="7">MFS transporter</fullName>
    </submittedName>
</protein>
<evidence type="ECO:0000256" key="3">
    <source>
        <dbReference type="ARBA" id="ARBA00022989"/>
    </source>
</evidence>
<comment type="subcellular location">
    <subcellularLocation>
        <location evidence="1">Cell membrane</location>
        <topology evidence="1">Multi-pass membrane protein</topology>
    </subcellularLocation>
</comment>
<proteinExistence type="predicted"/>
<reference evidence="8" key="1">
    <citation type="journal article" date="2019" name="Int. J. Syst. Evol. Microbiol.">
        <title>The Global Catalogue of Microorganisms (GCM) 10K type strain sequencing project: providing services to taxonomists for standard genome sequencing and annotation.</title>
        <authorList>
            <consortium name="The Broad Institute Genomics Platform"/>
            <consortium name="The Broad Institute Genome Sequencing Center for Infectious Disease"/>
            <person name="Wu L."/>
            <person name="Ma J."/>
        </authorList>
    </citation>
    <scope>NUCLEOTIDE SEQUENCE [LARGE SCALE GENOMIC DNA]</scope>
    <source>
        <strain evidence="8">JCM 16548</strain>
    </source>
</reference>
<dbReference type="SUPFAM" id="SSF103473">
    <property type="entry name" value="MFS general substrate transporter"/>
    <property type="match status" value="1"/>
</dbReference>
<dbReference type="Pfam" id="PF07690">
    <property type="entry name" value="MFS_1"/>
    <property type="match status" value="1"/>
</dbReference>
<feature type="transmembrane region" description="Helical" evidence="5">
    <location>
        <begin position="303"/>
        <end position="324"/>
    </location>
</feature>
<evidence type="ECO:0000259" key="6">
    <source>
        <dbReference type="PROSITE" id="PS50850"/>
    </source>
</evidence>
<feature type="transmembrane region" description="Helical" evidence="5">
    <location>
        <begin position="70"/>
        <end position="88"/>
    </location>
</feature>
<keyword evidence="2 5" id="KW-0812">Transmembrane</keyword>
<dbReference type="PROSITE" id="PS50850">
    <property type="entry name" value="MFS"/>
    <property type="match status" value="1"/>
</dbReference>
<evidence type="ECO:0000313" key="8">
    <source>
        <dbReference type="Proteomes" id="UP001500051"/>
    </source>
</evidence>
<feature type="transmembrane region" description="Helical" evidence="5">
    <location>
        <begin position="243"/>
        <end position="264"/>
    </location>
</feature>
<evidence type="ECO:0000256" key="2">
    <source>
        <dbReference type="ARBA" id="ARBA00022692"/>
    </source>
</evidence>
<organism evidence="7 8">
    <name type="scientific">Microlunatus aurantiacus</name>
    <dbReference type="NCBI Taxonomy" id="446786"/>
    <lineage>
        <taxon>Bacteria</taxon>
        <taxon>Bacillati</taxon>
        <taxon>Actinomycetota</taxon>
        <taxon>Actinomycetes</taxon>
        <taxon>Propionibacteriales</taxon>
        <taxon>Propionibacteriaceae</taxon>
        <taxon>Microlunatus</taxon>
    </lineage>
</organism>
<evidence type="ECO:0000256" key="1">
    <source>
        <dbReference type="ARBA" id="ARBA00004651"/>
    </source>
</evidence>
<evidence type="ECO:0000256" key="5">
    <source>
        <dbReference type="SAM" id="Phobius"/>
    </source>
</evidence>
<feature type="transmembrane region" description="Helical" evidence="5">
    <location>
        <begin position="36"/>
        <end position="58"/>
    </location>
</feature>
<dbReference type="InterPro" id="IPR036259">
    <property type="entry name" value="MFS_trans_sf"/>
</dbReference>
<feature type="transmembrane region" description="Helical" evidence="5">
    <location>
        <begin position="127"/>
        <end position="149"/>
    </location>
</feature>
<dbReference type="EMBL" id="BAAAYX010000003">
    <property type="protein sequence ID" value="GAA3697901.1"/>
    <property type="molecule type" value="Genomic_DNA"/>
</dbReference>
<evidence type="ECO:0000313" key="7">
    <source>
        <dbReference type="EMBL" id="GAA3697901.1"/>
    </source>
</evidence>
<dbReference type="PANTHER" id="PTHR23508:SF10">
    <property type="entry name" value="CARBOXYLIC ACID TRANSPORTER PROTEIN HOMOLOG"/>
    <property type="match status" value="1"/>
</dbReference>